<dbReference type="Pfam" id="PF13426">
    <property type="entry name" value="PAS_9"/>
    <property type="match status" value="1"/>
</dbReference>
<protein>
    <submittedName>
        <fullName evidence="7">Putative sensory box protein</fullName>
    </submittedName>
</protein>
<name>T2G7Y8_MEGG1</name>
<dbReference type="SUPFAM" id="SSF55785">
    <property type="entry name" value="PYP-like sensor domain (PAS domain)"/>
    <property type="match status" value="1"/>
</dbReference>
<dbReference type="FunFam" id="3.40.50.300:FF:000006">
    <property type="entry name" value="DNA-binding transcriptional regulator NtrC"/>
    <property type="match status" value="1"/>
</dbReference>
<accession>T2G7Y8</accession>
<evidence type="ECO:0000259" key="5">
    <source>
        <dbReference type="PROSITE" id="PS50045"/>
    </source>
</evidence>
<keyword evidence="1" id="KW-0547">Nucleotide-binding</keyword>
<dbReference type="GO" id="GO:0006355">
    <property type="term" value="P:regulation of DNA-templated transcription"/>
    <property type="evidence" value="ECO:0007669"/>
    <property type="project" value="InterPro"/>
</dbReference>
<feature type="domain" description="PAS" evidence="6">
    <location>
        <begin position="22"/>
        <end position="67"/>
    </location>
</feature>
<evidence type="ECO:0000256" key="1">
    <source>
        <dbReference type="ARBA" id="ARBA00022741"/>
    </source>
</evidence>
<dbReference type="Gene3D" id="1.10.8.60">
    <property type="match status" value="1"/>
</dbReference>
<dbReference type="InterPro" id="IPR000014">
    <property type="entry name" value="PAS"/>
</dbReference>
<evidence type="ECO:0000256" key="3">
    <source>
        <dbReference type="ARBA" id="ARBA00023015"/>
    </source>
</evidence>
<keyword evidence="8" id="KW-1185">Reference proteome</keyword>
<dbReference type="KEGG" id="dgg:DGI_0379"/>
<dbReference type="SMART" id="SM00091">
    <property type="entry name" value="PAS"/>
    <property type="match status" value="1"/>
</dbReference>
<dbReference type="PROSITE" id="PS00675">
    <property type="entry name" value="SIGMA54_INTERACT_1"/>
    <property type="match status" value="1"/>
</dbReference>
<dbReference type="InterPro" id="IPR027417">
    <property type="entry name" value="P-loop_NTPase"/>
</dbReference>
<reference evidence="7 8" key="1">
    <citation type="journal article" date="2013" name="J. Bacteriol.">
        <title>Roles of HynAB and Ech, the only two hydrogenases found in the model sulfate reducer Desulfovibrio gigas.</title>
        <authorList>
            <person name="Morais-Silva F.O."/>
            <person name="Santos C.I."/>
            <person name="Rodrigues R."/>
            <person name="Pereira I.A."/>
            <person name="Rodrigues-Pousada C."/>
        </authorList>
    </citation>
    <scope>NUCLEOTIDE SEQUENCE [LARGE SCALE GENOMIC DNA]</scope>
    <source>
        <strain evidence="8">ATCC 19364 / DSM 1382 / NCIMB 9332 / VKM B-1759</strain>
    </source>
</reference>
<dbReference type="InterPro" id="IPR025662">
    <property type="entry name" value="Sigma_54_int_dom_ATP-bd_1"/>
</dbReference>
<keyword evidence="4" id="KW-0804">Transcription</keyword>
<gene>
    <name evidence="7" type="ORF">DGI_0379</name>
</gene>
<dbReference type="Gene3D" id="3.30.450.20">
    <property type="entry name" value="PAS domain"/>
    <property type="match status" value="1"/>
</dbReference>
<dbReference type="InterPro" id="IPR058031">
    <property type="entry name" value="AAA_lid_NorR"/>
</dbReference>
<dbReference type="Proteomes" id="UP000016587">
    <property type="component" value="Chromosome"/>
</dbReference>
<dbReference type="EMBL" id="CP006585">
    <property type="protein sequence ID" value="AGW12299.1"/>
    <property type="molecule type" value="Genomic_DNA"/>
</dbReference>
<keyword evidence="2" id="KW-0067">ATP-binding</keyword>
<dbReference type="SUPFAM" id="SSF52540">
    <property type="entry name" value="P-loop containing nucleoside triphosphate hydrolases"/>
    <property type="match status" value="1"/>
</dbReference>
<dbReference type="STRING" id="1121448.DGI_0379"/>
<evidence type="ECO:0000313" key="7">
    <source>
        <dbReference type="EMBL" id="AGW12299.1"/>
    </source>
</evidence>
<dbReference type="InterPro" id="IPR003593">
    <property type="entry name" value="AAA+_ATPase"/>
</dbReference>
<sequence>MSNHIDTCRNTFCTWLEASMFKTPQLSAVCNTLQEGLVLIGADGRIQAVNPAMEKLTGYTAGELIGQPCTILQCDVCEKSRREGRDHWCRLFDTRQEHRRRCRILRKDGASVPVLKNASLVMEGEQVLVAVETLTDLTELDLRDRKIEELTRRVEEAPGFHGLVGMSAPMRRLFKSIERAAGSDAPVLILGESGTGKELVAHALHALGARRDGPFIQLNCAALNESLLESELFGHVKGAFTGAVRHRQGRFEAAHGGDLFLDEIGDIPVPMQVKLLRVLETKEVERVGDNRPMPVDVRFISATNRNIPALVAEGTYREDFYYRINVLPLHVPPLRDRLEDIPLLAEHFLHTIAARSGRCAFSLDRPALEALLRHPWPGNVRELKSALEFAAIHAEAETDGRIEVCHLPATVQGQALCPPPQTAATRHADDGLSADEHAEKNALIAALQEAGGNKNAAARLLGVHRGTILNRMRKYGVDVQKSVAANAANNSTNMVKSR</sequence>
<dbReference type="AlphaFoldDB" id="T2G7Y8"/>
<dbReference type="Gene3D" id="1.10.10.60">
    <property type="entry name" value="Homeodomain-like"/>
    <property type="match status" value="1"/>
</dbReference>
<dbReference type="SMART" id="SM00382">
    <property type="entry name" value="AAA"/>
    <property type="match status" value="1"/>
</dbReference>
<evidence type="ECO:0000313" key="8">
    <source>
        <dbReference type="Proteomes" id="UP000016587"/>
    </source>
</evidence>
<organism evidence="7 8">
    <name type="scientific">Megalodesulfovibrio gigas (strain ATCC 19364 / DSM 1382 / NCIMB 9332 / VKM B-1759)</name>
    <name type="common">Desulfovibrio gigas</name>
    <dbReference type="NCBI Taxonomy" id="1121448"/>
    <lineage>
        <taxon>Bacteria</taxon>
        <taxon>Pseudomonadati</taxon>
        <taxon>Thermodesulfobacteriota</taxon>
        <taxon>Desulfovibrionia</taxon>
        <taxon>Desulfovibrionales</taxon>
        <taxon>Desulfovibrionaceae</taxon>
        <taxon>Megalodesulfovibrio</taxon>
    </lineage>
</organism>
<reference evidence="8" key="2">
    <citation type="submission" date="2013-07" db="EMBL/GenBank/DDBJ databases">
        <authorList>
            <person name="Morais-Silva F.O."/>
            <person name="Rezende A.M."/>
            <person name="Pimentel C."/>
            <person name="Resende D.M."/>
            <person name="Santos C.I."/>
            <person name="Clemente C."/>
            <person name="de Oliveira L.M."/>
            <person name="da Silva S.M."/>
            <person name="Costa D.A."/>
            <person name="Varela-Raposo A."/>
            <person name="Horacio E.C.A."/>
            <person name="Matos M."/>
            <person name="Flores O."/>
            <person name="Ruiz J.C."/>
            <person name="Rodrigues-Pousada C."/>
        </authorList>
    </citation>
    <scope>NUCLEOTIDE SEQUENCE [LARGE SCALE GENOMIC DNA]</scope>
    <source>
        <strain evidence="8">ATCC 19364 / DSM 1382 / NCIMB 9332 / VKM B-1759</strain>
    </source>
</reference>
<proteinExistence type="predicted"/>
<evidence type="ECO:0000256" key="2">
    <source>
        <dbReference type="ARBA" id="ARBA00022840"/>
    </source>
</evidence>
<dbReference type="PANTHER" id="PTHR32071:SF57">
    <property type="entry name" value="C4-DICARBOXYLATE TRANSPORT TRANSCRIPTIONAL REGULATORY PROTEIN DCTD"/>
    <property type="match status" value="1"/>
</dbReference>
<keyword evidence="3" id="KW-0805">Transcription regulation</keyword>
<dbReference type="Pfam" id="PF25601">
    <property type="entry name" value="AAA_lid_14"/>
    <property type="match status" value="1"/>
</dbReference>
<feature type="domain" description="Sigma-54 factor interaction" evidence="5">
    <location>
        <begin position="163"/>
        <end position="392"/>
    </location>
</feature>
<dbReference type="PROSITE" id="PS50112">
    <property type="entry name" value="PAS"/>
    <property type="match status" value="1"/>
</dbReference>
<dbReference type="eggNOG" id="COG3829">
    <property type="taxonomic scope" value="Bacteria"/>
</dbReference>
<dbReference type="Pfam" id="PF02954">
    <property type="entry name" value="HTH_8"/>
    <property type="match status" value="1"/>
</dbReference>
<dbReference type="PATRIC" id="fig|1121448.10.peg.379"/>
<dbReference type="CDD" id="cd00009">
    <property type="entry name" value="AAA"/>
    <property type="match status" value="1"/>
</dbReference>
<dbReference type="InterPro" id="IPR002078">
    <property type="entry name" value="Sigma_54_int"/>
</dbReference>
<dbReference type="PRINTS" id="PR01590">
    <property type="entry name" value="HTHFIS"/>
</dbReference>
<dbReference type="HOGENOM" id="CLU_000445_8_1_7"/>
<dbReference type="InterPro" id="IPR009057">
    <property type="entry name" value="Homeodomain-like_sf"/>
</dbReference>
<dbReference type="GO" id="GO:0043565">
    <property type="term" value="F:sequence-specific DNA binding"/>
    <property type="evidence" value="ECO:0007669"/>
    <property type="project" value="InterPro"/>
</dbReference>
<dbReference type="Gene3D" id="3.40.50.300">
    <property type="entry name" value="P-loop containing nucleotide triphosphate hydrolases"/>
    <property type="match status" value="1"/>
</dbReference>
<evidence type="ECO:0000259" key="6">
    <source>
        <dbReference type="PROSITE" id="PS50112"/>
    </source>
</evidence>
<dbReference type="PANTHER" id="PTHR32071">
    <property type="entry name" value="TRANSCRIPTIONAL REGULATORY PROTEIN"/>
    <property type="match status" value="1"/>
</dbReference>
<dbReference type="InterPro" id="IPR002197">
    <property type="entry name" value="HTH_Fis"/>
</dbReference>
<dbReference type="CDD" id="cd00130">
    <property type="entry name" value="PAS"/>
    <property type="match status" value="1"/>
</dbReference>
<evidence type="ECO:0000256" key="4">
    <source>
        <dbReference type="ARBA" id="ARBA00023163"/>
    </source>
</evidence>
<dbReference type="NCBIfam" id="TIGR00229">
    <property type="entry name" value="sensory_box"/>
    <property type="match status" value="1"/>
</dbReference>
<dbReference type="Pfam" id="PF00158">
    <property type="entry name" value="Sigma54_activat"/>
    <property type="match status" value="1"/>
</dbReference>
<dbReference type="InterPro" id="IPR035965">
    <property type="entry name" value="PAS-like_dom_sf"/>
</dbReference>
<dbReference type="PROSITE" id="PS50045">
    <property type="entry name" value="SIGMA54_INTERACT_4"/>
    <property type="match status" value="1"/>
</dbReference>
<dbReference type="SUPFAM" id="SSF46689">
    <property type="entry name" value="Homeodomain-like"/>
    <property type="match status" value="1"/>
</dbReference>
<dbReference type="GO" id="GO:0005524">
    <property type="term" value="F:ATP binding"/>
    <property type="evidence" value="ECO:0007669"/>
    <property type="project" value="UniProtKB-KW"/>
</dbReference>